<name>A0A1I8G7C0_9PLAT</name>
<reference evidence="3" key="1">
    <citation type="submission" date="2016-11" db="UniProtKB">
        <authorList>
            <consortium name="WormBaseParasite"/>
        </authorList>
    </citation>
    <scope>IDENTIFICATION</scope>
</reference>
<dbReference type="WBParaSite" id="maker-uti_cns_0000956-snap-gene-0.8-mRNA-1">
    <property type="protein sequence ID" value="maker-uti_cns_0000956-snap-gene-0.8-mRNA-1"/>
    <property type="gene ID" value="maker-uti_cns_0000956-snap-gene-0.8"/>
</dbReference>
<dbReference type="AlphaFoldDB" id="A0A1I8G7C0"/>
<evidence type="ECO:0000256" key="1">
    <source>
        <dbReference type="SAM" id="MobiDB-lite"/>
    </source>
</evidence>
<organism evidence="2 3">
    <name type="scientific">Macrostomum lignano</name>
    <dbReference type="NCBI Taxonomy" id="282301"/>
    <lineage>
        <taxon>Eukaryota</taxon>
        <taxon>Metazoa</taxon>
        <taxon>Spiralia</taxon>
        <taxon>Lophotrochozoa</taxon>
        <taxon>Platyhelminthes</taxon>
        <taxon>Rhabditophora</taxon>
        <taxon>Macrostomorpha</taxon>
        <taxon>Macrostomida</taxon>
        <taxon>Macrostomidae</taxon>
        <taxon>Macrostomum</taxon>
    </lineage>
</organism>
<accession>A0A1I8G7C0</accession>
<sequence length="124" mass="13833">MALRSLTPVDNEPKHLSTLDQALRWHIPTSSLPFTTEEDETMKPAGRRKRRLQPAARGHSSQTSLKDSSSRQEAEAISKDQVQFSTKEVEERIANFISDAPVVRSGLRTPQRKSSVVLPPAQSD</sequence>
<protein>
    <submittedName>
        <fullName evidence="3">Cmyb_C domain-containing protein</fullName>
    </submittedName>
</protein>
<feature type="region of interest" description="Disordered" evidence="1">
    <location>
        <begin position="99"/>
        <end position="124"/>
    </location>
</feature>
<feature type="compositionally biased region" description="Basic and acidic residues" evidence="1">
    <location>
        <begin position="68"/>
        <end position="78"/>
    </location>
</feature>
<keyword evidence="2" id="KW-1185">Reference proteome</keyword>
<evidence type="ECO:0000313" key="3">
    <source>
        <dbReference type="WBParaSite" id="maker-uti_cns_0000956-snap-gene-0.8-mRNA-1"/>
    </source>
</evidence>
<dbReference type="Proteomes" id="UP000095280">
    <property type="component" value="Unplaced"/>
</dbReference>
<evidence type="ECO:0000313" key="2">
    <source>
        <dbReference type="Proteomes" id="UP000095280"/>
    </source>
</evidence>
<feature type="region of interest" description="Disordered" evidence="1">
    <location>
        <begin position="29"/>
        <end position="86"/>
    </location>
</feature>
<proteinExistence type="predicted"/>